<evidence type="ECO:0000256" key="8">
    <source>
        <dbReference type="ARBA" id="ARBA00023187"/>
    </source>
</evidence>
<dbReference type="CDD" id="cd11659">
    <property type="entry name" value="SANT_CDC5_II"/>
    <property type="match status" value="1"/>
</dbReference>
<dbReference type="Proteomes" id="UP000681722">
    <property type="component" value="Unassembled WGS sequence"/>
</dbReference>
<dbReference type="GO" id="GO:0006281">
    <property type="term" value="P:DNA repair"/>
    <property type="evidence" value="ECO:0007669"/>
    <property type="project" value="UniProtKB-KW"/>
</dbReference>
<evidence type="ECO:0000256" key="4">
    <source>
        <dbReference type="ARBA" id="ARBA00022737"/>
    </source>
</evidence>
<keyword evidence="9" id="KW-0234">DNA repair</keyword>
<dbReference type="GO" id="GO:0000977">
    <property type="term" value="F:RNA polymerase II transcription regulatory region sequence-specific DNA binding"/>
    <property type="evidence" value="ECO:0007669"/>
    <property type="project" value="TreeGrafter"/>
</dbReference>
<keyword evidence="11" id="KW-0131">Cell cycle</keyword>
<evidence type="ECO:0000256" key="2">
    <source>
        <dbReference type="ARBA" id="ARBA00022664"/>
    </source>
</evidence>
<feature type="compositionally biased region" description="Basic and acidic residues" evidence="13">
    <location>
        <begin position="111"/>
        <end position="128"/>
    </location>
</feature>
<keyword evidence="10" id="KW-0539">Nucleus</keyword>
<dbReference type="PROSITE" id="PS51294">
    <property type="entry name" value="HTH_MYB"/>
    <property type="match status" value="2"/>
</dbReference>
<dbReference type="GO" id="GO:0005681">
    <property type="term" value="C:spliceosomal complex"/>
    <property type="evidence" value="ECO:0007669"/>
    <property type="project" value="UniProtKB-KW"/>
</dbReference>
<dbReference type="Pfam" id="PF11831">
    <property type="entry name" value="Myb_Cef"/>
    <property type="match status" value="1"/>
</dbReference>
<dbReference type="SUPFAM" id="SSF46689">
    <property type="entry name" value="Homeodomain-like"/>
    <property type="match status" value="1"/>
</dbReference>
<protein>
    <submittedName>
        <fullName evidence="16">Uncharacterized protein</fullName>
    </submittedName>
</protein>
<sequence length="811" mass="93459">MVRVTIKGGVWRNTEDEILKAAVMKYGKNQWSRIASLLHRKSAKQCKARWFEWLDPGIKKTEWSRDEDEKLLHMAKLMPTQWRTIAPIVGRTAAQCLERYEYLLDQAQRRREGLDENNDDPRTLRPGEIDPNPETKPARPDPIDMDEDELEMLSEARARLANTQGKKAKRKAREKQLEEARRLAALQKRRELRAAGIEVRRYHSRKRGVNYNVEIPFQKLPAIGFYDTSNEEFDPEKVDFRRLRKDNVNSVQKEENEQREMKKDKDKLKRKKEEDLPTMIMNENKLEPIRKRSKLVLPAPQISDMELEQVVKLGQATEMAKQQVTETGTPATETLLGDYNLTPDLSKLRTPQLPSALDSVNIQAHNLNILTTLDTPLKGGQSTPLMDVSNEKTKSGLIMTTPNTLYATPFRTPRDVTNNTPSVRAIQTPGDLMNGIGTVSTIGATPGITPVRDRLNINAEDGLFDDQMKQQEVKQQLRRNLARLPTPRNDYEIVLPSDVDSVSEFSHDDERMDTLNGDEDQGDIDKRTQEERKQQLREHFKRQTQAVQRQLPRPIDINHTILRPATIEAPMNDLQKAEELIKQEMLVLLHYDALNNPVSGTSVSLQNARKDSEKNSTYLDAHSYEQFSDDDLLQARTMLETEMNLVKKSMGHGDIGLDTYSKVWDECYSQVLFLPSKSRFTRANTATKKDRIESSEKKLELNRNLMALEAKRAAKLEKKLKMLLGGYQSRGQALNKALNDIYEQIDQLQVESKTFEVLRQNETQAIPKRIEVCIKNDVLHDDVIRQEQREKELQAHYQDLMEERSDLLQQL</sequence>
<dbReference type="InterPro" id="IPR017930">
    <property type="entry name" value="Myb_dom"/>
</dbReference>
<accession>A0A814HXQ2</accession>
<keyword evidence="6 12" id="KW-0175">Coiled coil</keyword>
<comment type="caution">
    <text evidence="16">The sequence shown here is derived from an EMBL/GenBank/DDBJ whole genome shotgun (WGS) entry which is preliminary data.</text>
</comment>
<evidence type="ECO:0000259" key="14">
    <source>
        <dbReference type="PROSITE" id="PS50090"/>
    </source>
</evidence>
<evidence type="ECO:0000256" key="7">
    <source>
        <dbReference type="ARBA" id="ARBA00023125"/>
    </source>
</evidence>
<name>A0A814HXQ2_9BILA</name>
<keyword evidence="8" id="KW-0508">mRNA splicing</keyword>
<evidence type="ECO:0000256" key="1">
    <source>
        <dbReference type="ARBA" id="ARBA00010506"/>
    </source>
</evidence>
<keyword evidence="5" id="KW-0227">DNA damage</keyword>
<dbReference type="SMART" id="SM00717">
    <property type="entry name" value="SANT"/>
    <property type="match status" value="2"/>
</dbReference>
<proteinExistence type="inferred from homology"/>
<feature type="region of interest" description="Disordered" evidence="13">
    <location>
        <begin position="249"/>
        <end position="275"/>
    </location>
</feature>
<evidence type="ECO:0000256" key="6">
    <source>
        <dbReference type="ARBA" id="ARBA00023054"/>
    </source>
</evidence>
<dbReference type="EMBL" id="CAJNOQ010003509">
    <property type="protein sequence ID" value="CAF1016002.1"/>
    <property type="molecule type" value="Genomic_DNA"/>
</dbReference>
<dbReference type="InterPro" id="IPR009057">
    <property type="entry name" value="Homeodomain-like_sf"/>
</dbReference>
<dbReference type="OrthoDB" id="1410009at2759"/>
<dbReference type="PANTHER" id="PTHR45885:SF1">
    <property type="entry name" value="CELL DIVISION CYCLE 5-LIKE PROTEIN"/>
    <property type="match status" value="1"/>
</dbReference>
<dbReference type="FunFam" id="1.10.10.60:FF:000091">
    <property type="entry name" value="CDC5 cell division cycle 5-like"/>
    <property type="match status" value="1"/>
</dbReference>
<dbReference type="GO" id="GO:0000981">
    <property type="term" value="F:DNA-binding transcription factor activity, RNA polymerase II-specific"/>
    <property type="evidence" value="ECO:0007669"/>
    <property type="project" value="TreeGrafter"/>
</dbReference>
<feature type="coiled-coil region" evidence="12">
    <location>
        <begin position="691"/>
        <end position="751"/>
    </location>
</feature>
<evidence type="ECO:0000256" key="12">
    <source>
        <dbReference type="SAM" id="Coils"/>
    </source>
</evidence>
<keyword evidence="3" id="KW-0747">Spliceosome</keyword>
<evidence type="ECO:0000256" key="3">
    <source>
        <dbReference type="ARBA" id="ARBA00022728"/>
    </source>
</evidence>
<evidence type="ECO:0000313" key="16">
    <source>
        <dbReference type="EMBL" id="CAF1016002.1"/>
    </source>
</evidence>
<dbReference type="InterPro" id="IPR021786">
    <property type="entry name" value="Cdc5p/Cef1_C"/>
</dbReference>
<dbReference type="Proteomes" id="UP000663829">
    <property type="component" value="Unassembled WGS sequence"/>
</dbReference>
<evidence type="ECO:0000313" key="17">
    <source>
        <dbReference type="EMBL" id="CAF3787512.1"/>
    </source>
</evidence>
<dbReference type="AlphaFoldDB" id="A0A814HXQ2"/>
<keyword evidence="2" id="KW-0507">mRNA processing</keyword>
<dbReference type="GO" id="GO:0000974">
    <property type="term" value="C:Prp19 complex"/>
    <property type="evidence" value="ECO:0007669"/>
    <property type="project" value="InterPro"/>
</dbReference>
<comment type="similarity">
    <text evidence="1">Belongs to the CEF1 family.</text>
</comment>
<feature type="domain" description="Myb-like" evidence="14">
    <location>
        <begin position="3"/>
        <end position="54"/>
    </location>
</feature>
<feature type="domain" description="HTH myb-type" evidence="15">
    <location>
        <begin position="3"/>
        <end position="58"/>
    </location>
</feature>
<dbReference type="Pfam" id="PF00249">
    <property type="entry name" value="Myb_DNA-binding"/>
    <property type="match status" value="2"/>
</dbReference>
<evidence type="ECO:0000256" key="10">
    <source>
        <dbReference type="ARBA" id="ARBA00023242"/>
    </source>
</evidence>
<feature type="region of interest" description="Disordered" evidence="13">
    <location>
        <begin position="111"/>
        <end position="144"/>
    </location>
</feature>
<dbReference type="InterPro" id="IPR047240">
    <property type="entry name" value="SANT_CDC5L_II"/>
</dbReference>
<keyword evidence="7" id="KW-0238">DNA-binding</keyword>
<organism evidence="16 18">
    <name type="scientific">Didymodactylos carnosus</name>
    <dbReference type="NCBI Taxonomy" id="1234261"/>
    <lineage>
        <taxon>Eukaryota</taxon>
        <taxon>Metazoa</taxon>
        <taxon>Spiralia</taxon>
        <taxon>Gnathifera</taxon>
        <taxon>Rotifera</taxon>
        <taxon>Eurotatoria</taxon>
        <taxon>Bdelloidea</taxon>
        <taxon>Philodinida</taxon>
        <taxon>Philodinidae</taxon>
        <taxon>Didymodactylos</taxon>
    </lineage>
</organism>
<evidence type="ECO:0000256" key="13">
    <source>
        <dbReference type="SAM" id="MobiDB-lite"/>
    </source>
</evidence>
<dbReference type="GO" id="GO:0000398">
    <property type="term" value="P:mRNA splicing, via spliceosome"/>
    <property type="evidence" value="ECO:0007669"/>
    <property type="project" value="InterPro"/>
</dbReference>
<evidence type="ECO:0000259" key="15">
    <source>
        <dbReference type="PROSITE" id="PS51294"/>
    </source>
</evidence>
<dbReference type="FunFam" id="1.10.10.60:FF:000021">
    <property type="entry name" value="CDC5 cell division cycle 5-like"/>
    <property type="match status" value="1"/>
</dbReference>
<keyword evidence="4" id="KW-0677">Repeat</keyword>
<evidence type="ECO:0000256" key="5">
    <source>
        <dbReference type="ARBA" id="ARBA00022763"/>
    </source>
</evidence>
<dbReference type="PROSITE" id="PS50090">
    <property type="entry name" value="MYB_LIKE"/>
    <property type="match status" value="2"/>
</dbReference>
<gene>
    <name evidence="16" type="ORF">GPM918_LOCUS14522</name>
    <name evidence="17" type="ORF">SRO942_LOCUS14520</name>
</gene>
<dbReference type="EMBL" id="CAJOBC010003508">
    <property type="protein sequence ID" value="CAF3787512.1"/>
    <property type="molecule type" value="Genomic_DNA"/>
</dbReference>
<evidence type="ECO:0000313" key="18">
    <source>
        <dbReference type="Proteomes" id="UP000663829"/>
    </source>
</evidence>
<dbReference type="InterPro" id="IPR047242">
    <property type="entry name" value="CDC5L/Cef1"/>
</dbReference>
<dbReference type="Gene3D" id="1.10.10.60">
    <property type="entry name" value="Homeodomain-like"/>
    <property type="match status" value="2"/>
</dbReference>
<feature type="region of interest" description="Disordered" evidence="13">
    <location>
        <begin position="502"/>
        <end position="525"/>
    </location>
</feature>
<dbReference type="InterPro" id="IPR001005">
    <property type="entry name" value="SANT/Myb"/>
</dbReference>
<feature type="domain" description="HTH myb-type" evidence="15">
    <location>
        <begin position="59"/>
        <end position="108"/>
    </location>
</feature>
<dbReference type="CDD" id="cd00167">
    <property type="entry name" value="SANT"/>
    <property type="match status" value="1"/>
</dbReference>
<keyword evidence="18" id="KW-1185">Reference proteome</keyword>
<evidence type="ECO:0000256" key="9">
    <source>
        <dbReference type="ARBA" id="ARBA00023204"/>
    </source>
</evidence>
<dbReference type="PANTHER" id="PTHR45885">
    <property type="entry name" value="CELL DIVISION CYCLE 5-LIKE PROTEIN"/>
    <property type="match status" value="1"/>
</dbReference>
<feature type="coiled-coil region" evidence="12">
    <location>
        <begin position="783"/>
        <end position="810"/>
    </location>
</feature>
<reference evidence="16" key="1">
    <citation type="submission" date="2021-02" db="EMBL/GenBank/DDBJ databases">
        <authorList>
            <person name="Nowell W R."/>
        </authorList>
    </citation>
    <scope>NUCLEOTIDE SEQUENCE</scope>
</reference>
<evidence type="ECO:0000256" key="11">
    <source>
        <dbReference type="ARBA" id="ARBA00023306"/>
    </source>
</evidence>
<feature type="domain" description="Myb-like" evidence="14">
    <location>
        <begin position="55"/>
        <end position="104"/>
    </location>
</feature>